<keyword evidence="3" id="KW-1185">Reference proteome</keyword>
<dbReference type="GeneID" id="63913844"/>
<dbReference type="EMBL" id="KL584827">
    <property type="protein sequence ID" value="KEQ65386.1"/>
    <property type="molecule type" value="Genomic_DNA"/>
</dbReference>
<dbReference type="HOGENOM" id="CLU_112961_0_0_1"/>
<keyword evidence="1" id="KW-0472">Membrane</keyword>
<keyword evidence="1" id="KW-0812">Transmembrane</keyword>
<dbReference type="Proteomes" id="UP000030672">
    <property type="component" value="Unassembled WGS sequence"/>
</dbReference>
<evidence type="ECO:0000313" key="2">
    <source>
        <dbReference type="EMBL" id="KEQ65386.1"/>
    </source>
</evidence>
<accession>A0A074WSJ3</accession>
<sequence length="212" mass="24221">MVLCLGISSFTCFIGFQTHSLFHCVLHFNTIHTNNAFEKQTPQHLHAFPPSSELSSQPIQKQKHHHNNHSIQISLTTFSTFDMINKVATSFGVVMAVFLVLALAIFGFSALKHARHNTALHNQQHHAQVDAWIARMRRKTWRNTRIDRDVEMQAPPELPRLPEIARVRTDPSRVSRMGRLNLAHPNQRIQFCEVPLTPIHQGQRGETPAGFF</sequence>
<evidence type="ECO:0000313" key="3">
    <source>
        <dbReference type="Proteomes" id="UP000030672"/>
    </source>
</evidence>
<proteinExistence type="predicted"/>
<dbReference type="RefSeq" id="XP_040882409.1">
    <property type="nucleotide sequence ID" value="XM_041020471.1"/>
</dbReference>
<feature type="transmembrane region" description="Helical" evidence="1">
    <location>
        <begin position="87"/>
        <end position="111"/>
    </location>
</feature>
<dbReference type="AlphaFoldDB" id="A0A074WSJ3"/>
<keyword evidence="1" id="KW-1133">Transmembrane helix</keyword>
<reference evidence="2 3" key="1">
    <citation type="journal article" date="2014" name="BMC Genomics">
        <title>Genome sequencing of four Aureobasidium pullulans varieties: biotechnological potential, stress tolerance, and description of new species.</title>
        <authorList>
            <person name="Gostin Ar C."/>
            <person name="Ohm R.A."/>
            <person name="Kogej T."/>
            <person name="Sonjak S."/>
            <person name="Turk M."/>
            <person name="Zajc J."/>
            <person name="Zalar P."/>
            <person name="Grube M."/>
            <person name="Sun H."/>
            <person name="Han J."/>
            <person name="Sharma A."/>
            <person name="Chiniquy J."/>
            <person name="Ngan C.Y."/>
            <person name="Lipzen A."/>
            <person name="Barry K."/>
            <person name="Grigoriev I.V."/>
            <person name="Gunde-Cimerman N."/>
        </authorList>
    </citation>
    <scope>NUCLEOTIDE SEQUENCE [LARGE SCALE GENOMIC DNA]</scope>
    <source>
        <strain evidence="2 3">CBS 110374</strain>
    </source>
</reference>
<evidence type="ECO:0000256" key="1">
    <source>
        <dbReference type="SAM" id="Phobius"/>
    </source>
</evidence>
<organism evidence="2 3">
    <name type="scientific">Aureobasidium melanogenum (strain CBS 110374)</name>
    <name type="common">Aureobasidium pullulans var. melanogenum</name>
    <dbReference type="NCBI Taxonomy" id="1043003"/>
    <lineage>
        <taxon>Eukaryota</taxon>
        <taxon>Fungi</taxon>
        <taxon>Dikarya</taxon>
        <taxon>Ascomycota</taxon>
        <taxon>Pezizomycotina</taxon>
        <taxon>Dothideomycetes</taxon>
        <taxon>Dothideomycetidae</taxon>
        <taxon>Dothideales</taxon>
        <taxon>Saccotheciaceae</taxon>
        <taxon>Aureobasidium</taxon>
    </lineage>
</organism>
<name>A0A074WSJ3_AURM1</name>
<protein>
    <submittedName>
        <fullName evidence="2">Uncharacterized protein</fullName>
    </submittedName>
</protein>
<gene>
    <name evidence="2" type="ORF">M437DRAFT_41917</name>
</gene>